<proteinExistence type="predicted"/>
<feature type="coiled-coil region" evidence="1">
    <location>
        <begin position="69"/>
        <end position="96"/>
    </location>
</feature>
<evidence type="ECO:0000256" key="2">
    <source>
        <dbReference type="SAM" id="SignalP"/>
    </source>
</evidence>
<dbReference type="Proteomes" id="UP001300692">
    <property type="component" value="Unassembled WGS sequence"/>
</dbReference>
<dbReference type="RefSeq" id="WP_264136180.1">
    <property type="nucleotide sequence ID" value="NZ_JAOYOD010000001.1"/>
</dbReference>
<accession>A0ABT3CPK0</accession>
<evidence type="ECO:0000256" key="1">
    <source>
        <dbReference type="SAM" id="Coils"/>
    </source>
</evidence>
<protein>
    <submittedName>
        <fullName evidence="3">Uncharacterized protein</fullName>
    </submittedName>
</protein>
<organism evidence="3 4">
    <name type="scientific">Reichenbachiella ulvae</name>
    <dbReference type="NCBI Taxonomy" id="2980104"/>
    <lineage>
        <taxon>Bacteria</taxon>
        <taxon>Pseudomonadati</taxon>
        <taxon>Bacteroidota</taxon>
        <taxon>Cytophagia</taxon>
        <taxon>Cytophagales</taxon>
        <taxon>Reichenbachiellaceae</taxon>
        <taxon>Reichenbachiella</taxon>
    </lineage>
</organism>
<feature type="chain" id="PRO_5047136596" evidence="2">
    <location>
        <begin position="24"/>
        <end position="104"/>
    </location>
</feature>
<sequence length="104" mass="12134">MKRTLLVLLVGVLWMVSATDIVAQDKKKDSEWAEVKKDISKATKKVSKETKKTYKKVEKEVKPAWRKTKKEVKKGAKKAEKEVKALMGRLREKNHQRKNKSIWV</sequence>
<gene>
    <name evidence="3" type="ORF">N7U62_01870</name>
</gene>
<reference evidence="3 4" key="1">
    <citation type="submission" date="2022-10" db="EMBL/GenBank/DDBJ databases">
        <title>Comparative genomics and taxonomic characterization of three novel marine species of genus Reichenbachiella exhibiting antioxidant and polysaccharide degradation activities.</title>
        <authorList>
            <person name="Muhammad N."/>
            <person name="Lee Y.-J."/>
            <person name="Ko J."/>
            <person name="Kim S.-G."/>
        </authorList>
    </citation>
    <scope>NUCLEOTIDE SEQUENCE [LARGE SCALE GENOMIC DNA]</scope>
    <source>
        <strain evidence="3 4">ABR2-5</strain>
    </source>
</reference>
<feature type="signal peptide" evidence="2">
    <location>
        <begin position="1"/>
        <end position="23"/>
    </location>
</feature>
<evidence type="ECO:0000313" key="4">
    <source>
        <dbReference type="Proteomes" id="UP001300692"/>
    </source>
</evidence>
<keyword evidence="1" id="KW-0175">Coiled coil</keyword>
<evidence type="ECO:0000313" key="3">
    <source>
        <dbReference type="EMBL" id="MCV9385389.1"/>
    </source>
</evidence>
<name>A0ABT3CPK0_9BACT</name>
<dbReference type="EMBL" id="JAOYOD010000001">
    <property type="protein sequence ID" value="MCV9385389.1"/>
    <property type="molecule type" value="Genomic_DNA"/>
</dbReference>
<keyword evidence="2" id="KW-0732">Signal</keyword>
<keyword evidence="4" id="KW-1185">Reference proteome</keyword>
<comment type="caution">
    <text evidence="3">The sequence shown here is derived from an EMBL/GenBank/DDBJ whole genome shotgun (WGS) entry which is preliminary data.</text>
</comment>